<reference evidence="2" key="1">
    <citation type="submission" date="2016-10" db="EMBL/GenBank/DDBJ databases">
        <authorList>
            <person name="Varghese N."/>
            <person name="Submissions S."/>
        </authorList>
    </citation>
    <scope>NUCLEOTIDE SEQUENCE [LARGE SCALE GENOMIC DNA]</scope>
    <source>
        <strain evidence="2">DSM 44234</strain>
    </source>
</reference>
<dbReference type="RefSeq" id="WP_156486438.1">
    <property type="nucleotide sequence ID" value="NZ_FNSA01000003.1"/>
</dbReference>
<dbReference type="AlphaFoldDB" id="A0A1H4V6N1"/>
<dbReference type="STRING" id="57704.SAMN04489793_3157"/>
<keyword evidence="2" id="KW-1185">Reference proteome</keyword>
<gene>
    <name evidence="1" type="ORF">SAMN04489793_3157</name>
</gene>
<evidence type="ECO:0000313" key="1">
    <source>
        <dbReference type="EMBL" id="SEC76576.1"/>
    </source>
</evidence>
<accession>A0A1H4V6N1</accession>
<organism evidence="1 2">
    <name type="scientific">Tsukamurella tyrosinosolvens</name>
    <dbReference type="NCBI Taxonomy" id="57704"/>
    <lineage>
        <taxon>Bacteria</taxon>
        <taxon>Bacillati</taxon>
        <taxon>Actinomycetota</taxon>
        <taxon>Actinomycetes</taxon>
        <taxon>Mycobacteriales</taxon>
        <taxon>Tsukamurellaceae</taxon>
        <taxon>Tsukamurella</taxon>
    </lineage>
</organism>
<proteinExistence type="predicted"/>
<evidence type="ECO:0000313" key="2">
    <source>
        <dbReference type="Proteomes" id="UP000182241"/>
    </source>
</evidence>
<protein>
    <submittedName>
        <fullName evidence="1">Uncharacterized protein</fullName>
    </submittedName>
</protein>
<dbReference type="EMBL" id="FNSA01000003">
    <property type="protein sequence ID" value="SEC76576.1"/>
    <property type="molecule type" value="Genomic_DNA"/>
</dbReference>
<name>A0A1H4V6N1_TSUTY</name>
<sequence>MAISINELRRWLDTLEEDTVAMDEGGLCLVEIEPINGGTDMRGTGAYLEVGGF</sequence>
<dbReference type="Proteomes" id="UP000182241">
    <property type="component" value="Unassembled WGS sequence"/>
</dbReference>